<dbReference type="PROSITE" id="PS51329">
    <property type="entry name" value="C_CAP_COFACTOR_C"/>
    <property type="match status" value="1"/>
</dbReference>
<dbReference type="InterPro" id="IPR036223">
    <property type="entry name" value="CAP_C_sf"/>
</dbReference>
<dbReference type="SMART" id="SM00673">
    <property type="entry name" value="CARP"/>
    <property type="match status" value="1"/>
</dbReference>
<evidence type="ECO:0000313" key="4">
    <source>
        <dbReference type="Proteomes" id="UP000002630"/>
    </source>
</evidence>
<dbReference type="GO" id="GO:0007010">
    <property type="term" value="P:cytoskeleton organization"/>
    <property type="evidence" value="ECO:0007669"/>
    <property type="project" value="InterPro"/>
</dbReference>
<dbReference type="Gene3D" id="2.160.20.70">
    <property type="match status" value="1"/>
</dbReference>
<dbReference type="EMBL" id="FN648774">
    <property type="protein sequence ID" value="CBN74894.1"/>
    <property type="molecule type" value="Genomic_DNA"/>
</dbReference>
<evidence type="ECO:0000256" key="1">
    <source>
        <dbReference type="SAM" id="MobiDB-lite"/>
    </source>
</evidence>
<feature type="region of interest" description="Disordered" evidence="1">
    <location>
        <begin position="198"/>
        <end position="219"/>
    </location>
</feature>
<dbReference type="InterPro" id="IPR013912">
    <property type="entry name" value="Adenylate_cyclase-assoc_CAP_C"/>
</dbReference>
<feature type="compositionally biased region" description="Low complexity" evidence="1">
    <location>
        <begin position="113"/>
        <end position="126"/>
    </location>
</feature>
<sequence>MSSSVLKTIAARNAAQRRRVVEKKHGETIDVPEGSGLLVTGCSGCTINAPGRSSSVTVERCDAGTTVNVGSVVASLEIIHCTDVQVSVARCRTITVDVSTDVTLTCKCQPPSGQEAEQQQQQQQQQRGGGGGEVKVQPSEAADEASAIRLFTSCSEGVTVRYEGLLSKPPPGPVAAADPAVAADATAVTYRIPKDWRHENGDTPRSVTRVSGAGSGGGGGACCKTLRCDQYGIPLEEVEAAEAGVAWTWEHGRGGVPR</sequence>
<name>D8LQ02_ECTSI</name>
<dbReference type="SUPFAM" id="SSF69340">
    <property type="entry name" value="C-terminal domain of adenylylcyclase associated protein"/>
    <property type="match status" value="1"/>
</dbReference>
<dbReference type="InterPro" id="IPR016098">
    <property type="entry name" value="CAP/MinC_C"/>
</dbReference>
<dbReference type="InParanoid" id="D8LQ02"/>
<protein>
    <recommendedName>
        <fullName evidence="2">C-CAP/cofactor C-like domain-containing protein</fullName>
    </recommendedName>
</protein>
<keyword evidence="4" id="KW-1185">Reference proteome</keyword>
<dbReference type="Pfam" id="PF08603">
    <property type="entry name" value="CAP_C"/>
    <property type="match status" value="1"/>
</dbReference>
<dbReference type="OrthoDB" id="2112817at2759"/>
<dbReference type="GO" id="GO:0003779">
    <property type="term" value="F:actin binding"/>
    <property type="evidence" value="ECO:0007669"/>
    <property type="project" value="InterPro"/>
</dbReference>
<feature type="domain" description="C-CAP/cofactor C-like" evidence="2">
    <location>
        <begin position="3"/>
        <end position="153"/>
    </location>
</feature>
<evidence type="ECO:0000259" key="2">
    <source>
        <dbReference type="PROSITE" id="PS51329"/>
    </source>
</evidence>
<dbReference type="Proteomes" id="UP000002630">
    <property type="component" value="Linkage Group LG10"/>
</dbReference>
<dbReference type="InterPro" id="IPR006599">
    <property type="entry name" value="CARP_motif"/>
</dbReference>
<reference evidence="3 4" key="1">
    <citation type="journal article" date="2010" name="Nature">
        <title>The Ectocarpus genome and the independent evolution of multicellularity in brown algae.</title>
        <authorList>
            <person name="Cock J.M."/>
            <person name="Sterck L."/>
            <person name="Rouze P."/>
            <person name="Scornet D."/>
            <person name="Allen A.E."/>
            <person name="Amoutzias G."/>
            <person name="Anthouard V."/>
            <person name="Artiguenave F."/>
            <person name="Aury J.M."/>
            <person name="Badger J.H."/>
            <person name="Beszteri B."/>
            <person name="Billiau K."/>
            <person name="Bonnet E."/>
            <person name="Bothwell J.H."/>
            <person name="Bowler C."/>
            <person name="Boyen C."/>
            <person name="Brownlee C."/>
            <person name="Carrano C.J."/>
            <person name="Charrier B."/>
            <person name="Cho G.Y."/>
            <person name="Coelho S.M."/>
            <person name="Collen J."/>
            <person name="Corre E."/>
            <person name="Da Silva C."/>
            <person name="Delage L."/>
            <person name="Delaroque N."/>
            <person name="Dittami S.M."/>
            <person name="Doulbeau S."/>
            <person name="Elias M."/>
            <person name="Farnham G."/>
            <person name="Gachon C.M."/>
            <person name="Gschloessl B."/>
            <person name="Heesch S."/>
            <person name="Jabbari K."/>
            <person name="Jubin C."/>
            <person name="Kawai H."/>
            <person name="Kimura K."/>
            <person name="Kloareg B."/>
            <person name="Kupper F.C."/>
            <person name="Lang D."/>
            <person name="Le Bail A."/>
            <person name="Leblanc C."/>
            <person name="Lerouge P."/>
            <person name="Lohr M."/>
            <person name="Lopez P.J."/>
            <person name="Martens C."/>
            <person name="Maumus F."/>
            <person name="Michel G."/>
            <person name="Miranda-Saavedra D."/>
            <person name="Morales J."/>
            <person name="Moreau H."/>
            <person name="Motomura T."/>
            <person name="Nagasato C."/>
            <person name="Napoli C.A."/>
            <person name="Nelson D.R."/>
            <person name="Nyvall-Collen P."/>
            <person name="Peters A.F."/>
            <person name="Pommier C."/>
            <person name="Potin P."/>
            <person name="Poulain J."/>
            <person name="Quesneville H."/>
            <person name="Read B."/>
            <person name="Rensing S.A."/>
            <person name="Ritter A."/>
            <person name="Rousvoal S."/>
            <person name="Samanta M."/>
            <person name="Samson G."/>
            <person name="Schroeder D.C."/>
            <person name="Segurens B."/>
            <person name="Strittmatter M."/>
            <person name="Tonon T."/>
            <person name="Tregear J.W."/>
            <person name="Valentin K."/>
            <person name="von Dassow P."/>
            <person name="Yamagishi T."/>
            <person name="Van de Peer Y."/>
            <person name="Wincker P."/>
        </authorList>
    </citation>
    <scope>NUCLEOTIDE SEQUENCE [LARGE SCALE GENOMIC DNA]</scope>
    <source>
        <strain evidence="4">Ec32 / CCAP1310/4</strain>
    </source>
</reference>
<organism evidence="3 4">
    <name type="scientific">Ectocarpus siliculosus</name>
    <name type="common">Brown alga</name>
    <name type="synonym">Conferva siliculosa</name>
    <dbReference type="NCBI Taxonomy" id="2880"/>
    <lineage>
        <taxon>Eukaryota</taxon>
        <taxon>Sar</taxon>
        <taxon>Stramenopiles</taxon>
        <taxon>Ochrophyta</taxon>
        <taxon>PX clade</taxon>
        <taxon>Phaeophyceae</taxon>
        <taxon>Ectocarpales</taxon>
        <taxon>Ectocarpaceae</taxon>
        <taxon>Ectocarpus</taxon>
    </lineage>
</organism>
<feature type="region of interest" description="Disordered" evidence="1">
    <location>
        <begin position="109"/>
        <end position="139"/>
    </location>
</feature>
<gene>
    <name evidence="3" type="ORF">Esi_0056_0091</name>
</gene>
<dbReference type="OMA" id="CCTITSD"/>
<proteinExistence type="predicted"/>
<accession>D8LQ02</accession>
<evidence type="ECO:0000313" key="3">
    <source>
        <dbReference type="EMBL" id="CBN74894.1"/>
    </source>
</evidence>
<dbReference type="InterPro" id="IPR017901">
    <property type="entry name" value="C-CAP_CF_C-like"/>
</dbReference>
<dbReference type="AlphaFoldDB" id="D8LQ02"/>
<dbReference type="EMBL" id="FN649735">
    <property type="protein sequence ID" value="CBN74894.1"/>
    <property type="molecule type" value="Genomic_DNA"/>
</dbReference>